<keyword evidence="1" id="KW-0175">Coiled coil</keyword>
<dbReference type="AlphaFoldDB" id="A0A0F9QGF3"/>
<gene>
    <name evidence="2" type="ORF">LCGC14_0706200</name>
</gene>
<name>A0A0F9QGF3_9ZZZZ</name>
<evidence type="ECO:0000256" key="1">
    <source>
        <dbReference type="SAM" id="Coils"/>
    </source>
</evidence>
<dbReference type="EMBL" id="LAZR01001532">
    <property type="protein sequence ID" value="KKN43145.1"/>
    <property type="molecule type" value="Genomic_DNA"/>
</dbReference>
<proteinExistence type="predicted"/>
<protein>
    <recommendedName>
        <fullName evidence="3">Orphan protein</fullName>
    </recommendedName>
</protein>
<feature type="coiled-coil region" evidence="1">
    <location>
        <begin position="71"/>
        <end position="98"/>
    </location>
</feature>
<sequence length="106" mass="12679">MQINDDKKIRLMYRIEPGCLGPKGAEHVEDFCRFANKHIKSPFYGQFVFLPRYDKTIDERQYSVNSRNLSLAQARAYLKHFDINIEEFEEQLDELLTKAIDLYFKR</sequence>
<reference evidence="2" key="1">
    <citation type="journal article" date="2015" name="Nature">
        <title>Complex archaea that bridge the gap between prokaryotes and eukaryotes.</title>
        <authorList>
            <person name="Spang A."/>
            <person name="Saw J.H."/>
            <person name="Jorgensen S.L."/>
            <person name="Zaremba-Niedzwiedzka K."/>
            <person name="Martijn J."/>
            <person name="Lind A.E."/>
            <person name="van Eijk R."/>
            <person name="Schleper C."/>
            <person name="Guy L."/>
            <person name="Ettema T.J."/>
        </authorList>
    </citation>
    <scope>NUCLEOTIDE SEQUENCE</scope>
</reference>
<evidence type="ECO:0000313" key="2">
    <source>
        <dbReference type="EMBL" id="KKN43145.1"/>
    </source>
</evidence>
<accession>A0A0F9QGF3</accession>
<organism evidence="2">
    <name type="scientific">marine sediment metagenome</name>
    <dbReference type="NCBI Taxonomy" id="412755"/>
    <lineage>
        <taxon>unclassified sequences</taxon>
        <taxon>metagenomes</taxon>
        <taxon>ecological metagenomes</taxon>
    </lineage>
</organism>
<comment type="caution">
    <text evidence="2">The sequence shown here is derived from an EMBL/GenBank/DDBJ whole genome shotgun (WGS) entry which is preliminary data.</text>
</comment>
<evidence type="ECO:0008006" key="3">
    <source>
        <dbReference type="Google" id="ProtNLM"/>
    </source>
</evidence>